<accession>S2J0L4</accession>
<dbReference type="EMBL" id="KE124065">
    <property type="protein sequence ID" value="EPB83601.1"/>
    <property type="molecule type" value="Genomic_DNA"/>
</dbReference>
<keyword evidence="3" id="KW-1185">Reference proteome</keyword>
<dbReference type="AlphaFoldDB" id="S2J0L4"/>
<organism evidence="2 3">
    <name type="scientific">Mucor circinelloides f. circinelloides (strain 1006PhL)</name>
    <name type="common">Mucormycosis agent</name>
    <name type="synonym">Calyptromyces circinelloides</name>
    <dbReference type="NCBI Taxonomy" id="1220926"/>
    <lineage>
        <taxon>Eukaryota</taxon>
        <taxon>Fungi</taxon>
        <taxon>Fungi incertae sedis</taxon>
        <taxon>Mucoromycota</taxon>
        <taxon>Mucoromycotina</taxon>
        <taxon>Mucoromycetes</taxon>
        <taxon>Mucorales</taxon>
        <taxon>Mucorineae</taxon>
        <taxon>Mucoraceae</taxon>
        <taxon>Mucor</taxon>
    </lineage>
</organism>
<dbReference type="PROSITE" id="PS50192">
    <property type="entry name" value="T_SNARE"/>
    <property type="match status" value="1"/>
</dbReference>
<dbReference type="VEuPathDB" id="FungiDB:HMPREF1544_09644"/>
<dbReference type="InterPro" id="IPR000727">
    <property type="entry name" value="T_SNARE_dom"/>
</dbReference>
<evidence type="ECO:0000259" key="1">
    <source>
        <dbReference type="PROSITE" id="PS50192"/>
    </source>
</evidence>
<dbReference type="OMA" id="RRVKDNM"/>
<dbReference type="InParanoid" id="S2J0L4"/>
<evidence type="ECO:0000313" key="2">
    <source>
        <dbReference type="EMBL" id="EPB83601.1"/>
    </source>
</evidence>
<protein>
    <recommendedName>
        <fullName evidence="1">t-SNARE coiled-coil homology domain-containing protein</fullName>
    </recommendedName>
</protein>
<name>S2J0L4_MUCC1</name>
<dbReference type="OrthoDB" id="244190at2759"/>
<evidence type="ECO:0000313" key="3">
    <source>
        <dbReference type="Proteomes" id="UP000014254"/>
    </source>
</evidence>
<dbReference type="CDD" id="cd15859">
    <property type="entry name" value="SNARE_SYN8"/>
    <property type="match status" value="1"/>
</dbReference>
<feature type="domain" description="T-SNARE coiled-coil homology" evidence="1">
    <location>
        <begin position="17"/>
        <end position="79"/>
    </location>
</feature>
<reference evidence="3" key="1">
    <citation type="submission" date="2013-05" db="EMBL/GenBank/DDBJ databases">
        <title>The Genome sequence of Mucor circinelloides f. circinelloides 1006PhL.</title>
        <authorList>
            <consortium name="The Broad Institute Genomics Platform"/>
            <person name="Cuomo C."/>
            <person name="Earl A."/>
            <person name="Findley K."/>
            <person name="Lee S.C."/>
            <person name="Walker B."/>
            <person name="Young S."/>
            <person name="Zeng Q."/>
            <person name="Gargeya S."/>
            <person name="Fitzgerald M."/>
            <person name="Haas B."/>
            <person name="Abouelleil A."/>
            <person name="Allen A.W."/>
            <person name="Alvarado L."/>
            <person name="Arachchi H.M."/>
            <person name="Berlin A.M."/>
            <person name="Chapman S.B."/>
            <person name="Gainer-Dewar J."/>
            <person name="Goldberg J."/>
            <person name="Griggs A."/>
            <person name="Gujja S."/>
            <person name="Hansen M."/>
            <person name="Howarth C."/>
            <person name="Imamovic A."/>
            <person name="Ireland A."/>
            <person name="Larimer J."/>
            <person name="McCowan C."/>
            <person name="Murphy C."/>
            <person name="Pearson M."/>
            <person name="Poon T.W."/>
            <person name="Priest M."/>
            <person name="Roberts A."/>
            <person name="Saif S."/>
            <person name="Shea T."/>
            <person name="Sisk P."/>
            <person name="Sykes S."/>
            <person name="Wortman J."/>
            <person name="Nusbaum C."/>
            <person name="Birren B."/>
        </authorList>
    </citation>
    <scope>NUCLEOTIDE SEQUENCE [LARGE SCALE GENOMIC DNA]</scope>
    <source>
        <strain evidence="3">1006PhL</strain>
    </source>
</reference>
<dbReference type="eggNOG" id="ENOG502S813">
    <property type="taxonomic scope" value="Eukaryota"/>
</dbReference>
<gene>
    <name evidence="2" type="ORF">HMPREF1544_09644</name>
</gene>
<dbReference type="SMART" id="SM00397">
    <property type="entry name" value="t_SNARE"/>
    <property type="match status" value="1"/>
</dbReference>
<dbReference type="SUPFAM" id="SSF58038">
    <property type="entry name" value="SNARE fusion complex"/>
    <property type="match status" value="1"/>
</dbReference>
<sequence>MDQTNDMENGQILQLQQRIIDDQDQDLDHLSDAIRRQRELGLLIGDELETHAQIIDETEEMVDRTDERLRQAKKKLDYVGRRVKDNMFFILVGLFR</sequence>
<dbReference type="STRING" id="1220926.S2J0L4"/>
<proteinExistence type="predicted"/>
<dbReference type="Gene3D" id="1.20.5.110">
    <property type="match status" value="1"/>
</dbReference>
<dbReference type="Proteomes" id="UP000014254">
    <property type="component" value="Unassembled WGS sequence"/>
</dbReference>